<evidence type="ECO:0000313" key="2">
    <source>
        <dbReference type="EMBL" id="VDL66520.1"/>
    </source>
</evidence>
<feature type="compositionally biased region" description="Polar residues" evidence="1">
    <location>
        <begin position="404"/>
        <end position="428"/>
    </location>
</feature>
<feature type="compositionally biased region" description="Polar residues" evidence="1">
    <location>
        <begin position="610"/>
        <end position="626"/>
    </location>
</feature>
<dbReference type="Proteomes" id="UP000271162">
    <property type="component" value="Unassembled WGS sequence"/>
</dbReference>
<accession>A0A0N4XK79</accession>
<sequence length="850" mass="93457">MLVGIPGERTAILKQLSSDTISGERTVVDYLGQYGEGFSVRYRVLKEGYFDKAVALCKEVFLRMDRMRRLLNQSGVSSNKKKLKRHSGSFDFERDNPLRKYRHFPMSEISRNSFIGNGHQCWRFPWKNAHHRAPRRNNREVVEVEIEIEFTQPKSQQFPAGSRSSDDYMRRRAANIDTEKDRLENEHNQYNTSTPLPNTDSKTVNLNSITLSPTENYQRTGEDIKADSKTQSPQRNEAEGQVAPYRTISPTSKLSRRNVKIAATPDTPSENYRSIGGGIRQGKAQIITKNPESSEGAPGENAEEGDADDNTVTPSTSNLSRRTANITASPNITRENYQSIGQEFRKANTENNRGSPGSNEEDPGGNKEEDDTDVNTITNPTSKLFRRTGNVDSSRGTPDEDNQDTTQGTRKPNTESIAASQESVIDRSQLNDEEGGVFQDISSTNMLNRRTSTAEILSGDKQGVGRGIRKPSAVTENAGYNEEERDITDNIIAPHMHSLNRRTAKIGQGVRKPKAQSITESPGEIGEEDFIDSIITPITLKHSRWTANITSSSESLSEDNQGIEEETRTLNEKYTSENPEGKGENSDRNGEGDITGNVIVTHSLNRRTGKVSSTSETPAVANQGTEEGTRKPNTENATESPETDRTSANDEESKVDNTDSSTASKASRRSSKVPYVPQTPAEGDKLIKKGTGKPNAEKITENLGAASENPGESDEEGDIKDNIIAPNMHNLNRRNGKVSSSPETPTEGNQGREEGTRKTNTESTTKNPETASEEGDIKDNVTAPYMHNLNRRTAKVSSTPETPSEGNQGREDGTGKQNAKETTENSEAANGNPSESDEEGGIKDNIIAPN</sequence>
<feature type="region of interest" description="Disordered" evidence="1">
    <location>
        <begin position="176"/>
        <end position="433"/>
    </location>
</feature>
<feature type="compositionally biased region" description="Polar residues" evidence="1">
    <location>
        <begin position="188"/>
        <end position="219"/>
    </location>
</feature>
<dbReference type="AlphaFoldDB" id="A0A0N4XK79"/>
<keyword evidence="3" id="KW-1185">Reference proteome</keyword>
<name>A0A0N4XK79_NIPBR</name>
<evidence type="ECO:0000313" key="3">
    <source>
        <dbReference type="Proteomes" id="UP000271162"/>
    </source>
</evidence>
<evidence type="ECO:0000313" key="4">
    <source>
        <dbReference type="WBParaSite" id="NBR_0000293101-mRNA-1"/>
    </source>
</evidence>
<dbReference type="WBParaSite" id="NBR_0000293101-mRNA-1">
    <property type="protein sequence ID" value="NBR_0000293101-mRNA-1"/>
    <property type="gene ID" value="NBR_0000293101"/>
</dbReference>
<organism evidence="4">
    <name type="scientific">Nippostrongylus brasiliensis</name>
    <name type="common">Rat hookworm</name>
    <dbReference type="NCBI Taxonomy" id="27835"/>
    <lineage>
        <taxon>Eukaryota</taxon>
        <taxon>Metazoa</taxon>
        <taxon>Ecdysozoa</taxon>
        <taxon>Nematoda</taxon>
        <taxon>Chromadorea</taxon>
        <taxon>Rhabditida</taxon>
        <taxon>Rhabditina</taxon>
        <taxon>Rhabditomorpha</taxon>
        <taxon>Strongyloidea</taxon>
        <taxon>Heligmosomidae</taxon>
        <taxon>Nippostrongylus</taxon>
    </lineage>
</organism>
<evidence type="ECO:0000256" key="1">
    <source>
        <dbReference type="SAM" id="MobiDB-lite"/>
    </source>
</evidence>
<feature type="compositionally biased region" description="Acidic residues" evidence="1">
    <location>
        <begin position="359"/>
        <end position="373"/>
    </location>
</feature>
<dbReference type="EMBL" id="UYSL01003869">
    <property type="protein sequence ID" value="VDL66520.1"/>
    <property type="molecule type" value="Genomic_DNA"/>
</dbReference>
<feature type="compositionally biased region" description="Polar residues" evidence="1">
    <location>
        <begin position="310"/>
        <end position="341"/>
    </location>
</feature>
<feature type="compositionally biased region" description="Polar residues" evidence="1">
    <location>
        <begin position="737"/>
        <end position="749"/>
    </location>
</feature>
<feature type="compositionally biased region" description="Basic and acidic residues" evidence="1">
    <location>
        <begin position="642"/>
        <end position="657"/>
    </location>
</feature>
<feature type="compositionally biased region" description="Polar residues" evidence="1">
    <location>
        <begin position="795"/>
        <end position="807"/>
    </location>
</feature>
<feature type="compositionally biased region" description="Basic and acidic residues" evidence="1">
    <location>
        <begin position="177"/>
        <end position="187"/>
    </location>
</feature>
<reference evidence="4" key="1">
    <citation type="submission" date="2017-02" db="UniProtKB">
        <authorList>
            <consortium name="WormBaseParasite"/>
        </authorList>
    </citation>
    <scope>IDENTIFICATION</scope>
</reference>
<feature type="compositionally biased region" description="Polar residues" evidence="1">
    <location>
        <begin position="825"/>
        <end position="834"/>
    </location>
</feature>
<protein>
    <submittedName>
        <fullName evidence="4">RRM domain-containing protein</fullName>
    </submittedName>
</protein>
<gene>
    <name evidence="2" type="ORF">NBR_LOCUS2931</name>
</gene>
<proteinExistence type="predicted"/>
<feature type="compositionally biased region" description="Polar residues" evidence="1">
    <location>
        <begin position="349"/>
        <end position="358"/>
    </location>
</feature>
<feature type="compositionally biased region" description="Basic and acidic residues" evidence="1">
    <location>
        <begin position="565"/>
        <end position="591"/>
    </location>
</feature>
<feature type="compositionally biased region" description="Polar residues" evidence="1">
    <location>
        <begin position="761"/>
        <end position="770"/>
    </location>
</feature>
<feature type="compositionally biased region" description="Polar residues" evidence="1">
    <location>
        <begin position="550"/>
        <end position="560"/>
    </location>
</feature>
<feature type="region of interest" description="Disordered" evidence="1">
    <location>
        <begin position="550"/>
        <end position="850"/>
    </location>
</feature>
<feature type="compositionally biased region" description="Basic and acidic residues" evidence="1">
    <location>
        <begin position="750"/>
        <end position="760"/>
    </location>
</feature>
<feature type="compositionally biased region" description="Basic and acidic residues" evidence="1">
    <location>
        <begin position="808"/>
        <end position="823"/>
    </location>
</feature>
<reference evidence="2 3" key="2">
    <citation type="submission" date="2018-11" db="EMBL/GenBank/DDBJ databases">
        <authorList>
            <consortium name="Pathogen Informatics"/>
        </authorList>
    </citation>
    <scope>NUCLEOTIDE SEQUENCE [LARGE SCALE GENOMIC DNA]</scope>
</reference>